<gene>
    <name evidence="1" type="ORF">HMPREF9555_01533</name>
</gene>
<keyword evidence="2" id="KW-1185">Reference proteome</keyword>
<evidence type="ECO:0000313" key="1">
    <source>
        <dbReference type="EMBL" id="EFW29312.1"/>
    </source>
</evidence>
<organism evidence="1 2">
    <name type="scientific">Selenomonas artemidis F0399</name>
    <dbReference type="NCBI Taxonomy" id="749551"/>
    <lineage>
        <taxon>Bacteria</taxon>
        <taxon>Bacillati</taxon>
        <taxon>Bacillota</taxon>
        <taxon>Negativicutes</taxon>
        <taxon>Selenomonadales</taxon>
        <taxon>Selenomonadaceae</taxon>
        <taxon>Selenomonas</taxon>
    </lineage>
</organism>
<proteinExistence type="predicted"/>
<dbReference type="HOGENOM" id="CLU_2901711_0_0_9"/>
<name>E7N3F6_9FIRM</name>
<reference evidence="1 2" key="1">
    <citation type="submission" date="2010-08" db="EMBL/GenBank/DDBJ databases">
        <authorList>
            <person name="Weinstock G."/>
            <person name="Sodergren E."/>
            <person name="Clifton S."/>
            <person name="Fulton L."/>
            <person name="Fulton B."/>
            <person name="Courtney L."/>
            <person name="Fronick C."/>
            <person name="Harrison M."/>
            <person name="Strong C."/>
            <person name="Farmer C."/>
            <person name="Delahaunty K."/>
            <person name="Markovic C."/>
            <person name="Hall O."/>
            <person name="Minx P."/>
            <person name="Tomlinson C."/>
            <person name="Mitreva M."/>
            <person name="Hou S."/>
            <person name="Chen J."/>
            <person name="Wollam A."/>
            <person name="Pepin K.H."/>
            <person name="Johnson M."/>
            <person name="Bhonagiri V."/>
            <person name="Zhang X."/>
            <person name="Suruliraj S."/>
            <person name="Warren W."/>
            <person name="Chinwalla A."/>
            <person name="Mardis E.R."/>
            <person name="Wilson R.K."/>
        </authorList>
    </citation>
    <scope>NUCLEOTIDE SEQUENCE [LARGE SCALE GENOMIC DNA]</scope>
    <source>
        <strain evidence="1 2">F0399</strain>
    </source>
</reference>
<dbReference type="Proteomes" id="UP000004633">
    <property type="component" value="Unassembled WGS sequence"/>
</dbReference>
<dbReference type="AlphaFoldDB" id="E7N3F6"/>
<sequence length="62" mass="7029">MTLLMMPPIAAWTRIFLPLPSSLRSWARRYASSPKTAASSCCSSIVFLSKNKSYLERIKYNS</sequence>
<dbReference type="EMBL" id="AECV01000031">
    <property type="protein sequence ID" value="EFW29312.1"/>
    <property type="molecule type" value="Genomic_DNA"/>
</dbReference>
<accession>E7N3F6</accession>
<evidence type="ECO:0000313" key="2">
    <source>
        <dbReference type="Proteomes" id="UP000004633"/>
    </source>
</evidence>
<protein>
    <submittedName>
        <fullName evidence="1">Uncharacterized protein</fullName>
    </submittedName>
</protein>
<comment type="caution">
    <text evidence="1">The sequence shown here is derived from an EMBL/GenBank/DDBJ whole genome shotgun (WGS) entry which is preliminary data.</text>
</comment>